<organism evidence="1 2">
    <name type="scientific">Vigna unguiculata</name>
    <name type="common">Cowpea</name>
    <dbReference type="NCBI Taxonomy" id="3917"/>
    <lineage>
        <taxon>Eukaryota</taxon>
        <taxon>Viridiplantae</taxon>
        <taxon>Streptophyta</taxon>
        <taxon>Embryophyta</taxon>
        <taxon>Tracheophyta</taxon>
        <taxon>Spermatophyta</taxon>
        <taxon>Magnoliopsida</taxon>
        <taxon>eudicotyledons</taxon>
        <taxon>Gunneridae</taxon>
        <taxon>Pentapetalae</taxon>
        <taxon>rosids</taxon>
        <taxon>fabids</taxon>
        <taxon>Fabales</taxon>
        <taxon>Fabaceae</taxon>
        <taxon>Papilionoideae</taxon>
        <taxon>50 kb inversion clade</taxon>
        <taxon>NPAAA clade</taxon>
        <taxon>indigoferoid/millettioid clade</taxon>
        <taxon>Phaseoleae</taxon>
        <taxon>Vigna</taxon>
    </lineage>
</organism>
<dbReference type="EMBL" id="CP039353">
    <property type="protein sequence ID" value="QCE06400.1"/>
    <property type="molecule type" value="Genomic_DNA"/>
</dbReference>
<dbReference type="Proteomes" id="UP000501690">
    <property type="component" value="Linkage Group LG9"/>
</dbReference>
<proteinExistence type="predicted"/>
<dbReference type="AlphaFoldDB" id="A0A4D6MY02"/>
<name>A0A4D6MY02_VIGUN</name>
<evidence type="ECO:0000313" key="1">
    <source>
        <dbReference type="EMBL" id="QCE06400.1"/>
    </source>
</evidence>
<protein>
    <submittedName>
        <fullName evidence="1">Uncharacterized protein</fullName>
    </submittedName>
</protein>
<keyword evidence="2" id="KW-1185">Reference proteome</keyword>
<gene>
    <name evidence="1" type="ORF">DEO72_LG9g1412</name>
</gene>
<evidence type="ECO:0000313" key="2">
    <source>
        <dbReference type="Proteomes" id="UP000501690"/>
    </source>
</evidence>
<reference evidence="1 2" key="1">
    <citation type="submission" date="2019-04" db="EMBL/GenBank/DDBJ databases">
        <title>An improved genome assembly and genetic linkage map for asparagus bean, Vigna unguiculata ssp. sesquipedialis.</title>
        <authorList>
            <person name="Xia Q."/>
            <person name="Zhang R."/>
            <person name="Dong Y."/>
        </authorList>
    </citation>
    <scope>NUCLEOTIDE SEQUENCE [LARGE SCALE GENOMIC DNA]</scope>
    <source>
        <tissue evidence="1">Leaf</tissue>
    </source>
</reference>
<sequence>MPTDVRDVDENPRVLVLRAPSSQVEGDGRMGKKKLVLDEGLNNTFTNMVDMVSRGDNMFPAFK</sequence>
<accession>A0A4D6MY02</accession>